<gene>
    <name evidence="1" type="ORF">EZS27_035206</name>
</gene>
<protein>
    <submittedName>
        <fullName evidence="1">Uncharacterized protein</fullName>
    </submittedName>
</protein>
<feature type="non-terminal residue" evidence="1">
    <location>
        <position position="1"/>
    </location>
</feature>
<dbReference type="AlphaFoldDB" id="A0A5J4PZ35"/>
<comment type="caution">
    <text evidence="1">The sequence shown here is derived from an EMBL/GenBank/DDBJ whole genome shotgun (WGS) entry which is preliminary data.</text>
</comment>
<sequence length="76" mass="8846">YVKKLLPDTLGNIIDELPTLRAGEALLLGESVVLPSIVQIEKCDLAPSSNDIPYWNLWKEEWKNLNFEELKDEWYK</sequence>
<dbReference type="EMBL" id="SNRY01005777">
    <property type="protein sequence ID" value="KAA6314131.1"/>
    <property type="molecule type" value="Genomic_DNA"/>
</dbReference>
<accession>A0A5J4PZ35</accession>
<dbReference type="InterPro" id="IPR027417">
    <property type="entry name" value="P-loop_NTPase"/>
</dbReference>
<name>A0A5J4PZ35_9ZZZZ</name>
<evidence type="ECO:0000313" key="1">
    <source>
        <dbReference type="EMBL" id="KAA6314131.1"/>
    </source>
</evidence>
<organism evidence="1">
    <name type="scientific">termite gut metagenome</name>
    <dbReference type="NCBI Taxonomy" id="433724"/>
    <lineage>
        <taxon>unclassified sequences</taxon>
        <taxon>metagenomes</taxon>
        <taxon>organismal metagenomes</taxon>
    </lineage>
</organism>
<dbReference type="Gene3D" id="3.40.50.300">
    <property type="entry name" value="P-loop containing nucleotide triphosphate hydrolases"/>
    <property type="match status" value="1"/>
</dbReference>
<reference evidence="1" key="1">
    <citation type="submission" date="2019-03" db="EMBL/GenBank/DDBJ databases">
        <title>Single cell metagenomics reveals metabolic interactions within the superorganism composed of flagellate Streblomastix strix and complex community of Bacteroidetes bacteria on its surface.</title>
        <authorList>
            <person name="Treitli S.C."/>
            <person name="Kolisko M."/>
            <person name="Husnik F."/>
            <person name="Keeling P."/>
            <person name="Hampl V."/>
        </authorList>
    </citation>
    <scope>NUCLEOTIDE SEQUENCE</scope>
    <source>
        <strain evidence="1">STM</strain>
    </source>
</reference>
<proteinExistence type="predicted"/>